<reference evidence="4" key="1">
    <citation type="submission" date="2020-12" db="EMBL/GenBank/DDBJ databases">
        <authorList>
            <person name="Rodrigo-Torres L."/>
            <person name="Arahal R. D."/>
            <person name="Lucena T."/>
        </authorList>
    </citation>
    <scope>NUCLEOTIDE SEQUENCE</scope>
    <source>
        <strain evidence="4">CECT 9390</strain>
    </source>
</reference>
<dbReference type="PANTHER" id="PTHR44943:SF8">
    <property type="entry name" value="TPR REPEAT-CONTAINING PROTEIN MJ0263"/>
    <property type="match status" value="1"/>
</dbReference>
<name>A0A9N8MCZ8_9FLAO</name>
<evidence type="ECO:0000313" key="5">
    <source>
        <dbReference type="Proteomes" id="UP000662618"/>
    </source>
</evidence>
<protein>
    <submittedName>
        <fullName evidence="4">Photosystem I assembly protein Ycf3</fullName>
    </submittedName>
</protein>
<evidence type="ECO:0000313" key="4">
    <source>
        <dbReference type="EMBL" id="CAD7797027.1"/>
    </source>
</evidence>
<accession>A0A9N8MCZ8</accession>
<dbReference type="Proteomes" id="UP000662618">
    <property type="component" value="Unassembled WGS sequence"/>
</dbReference>
<dbReference type="InterPro" id="IPR019734">
    <property type="entry name" value="TPR_rpt"/>
</dbReference>
<evidence type="ECO:0000256" key="1">
    <source>
        <dbReference type="ARBA" id="ARBA00022737"/>
    </source>
</evidence>
<dbReference type="AlphaFoldDB" id="A0A9N8MCZ8"/>
<comment type="caution">
    <text evidence="4">The sequence shown here is derived from an EMBL/GenBank/DDBJ whole genome shotgun (WGS) entry which is preliminary data.</text>
</comment>
<keyword evidence="5" id="KW-1185">Reference proteome</keyword>
<dbReference type="SUPFAM" id="SSF48452">
    <property type="entry name" value="TPR-like"/>
    <property type="match status" value="1"/>
</dbReference>
<gene>
    <name evidence="4" type="primary">ycf3_1</name>
    <name evidence="4" type="ORF">CHRY9390_00098</name>
</gene>
<dbReference type="RefSeq" id="WP_162086663.1">
    <property type="nucleotide sequence ID" value="NZ_CAJIMS010000001.1"/>
</dbReference>
<feature type="repeat" description="TPR" evidence="3">
    <location>
        <begin position="126"/>
        <end position="159"/>
    </location>
</feature>
<dbReference type="Pfam" id="PF13432">
    <property type="entry name" value="TPR_16"/>
    <property type="match status" value="1"/>
</dbReference>
<feature type="repeat" description="TPR" evidence="3">
    <location>
        <begin position="22"/>
        <end position="55"/>
    </location>
</feature>
<dbReference type="Pfam" id="PF13181">
    <property type="entry name" value="TPR_8"/>
    <property type="match status" value="1"/>
</dbReference>
<dbReference type="InterPro" id="IPR011990">
    <property type="entry name" value="TPR-like_helical_dom_sf"/>
</dbReference>
<dbReference type="EMBL" id="CAJIMS010000001">
    <property type="protein sequence ID" value="CAD7797027.1"/>
    <property type="molecule type" value="Genomic_DNA"/>
</dbReference>
<sequence length="346" mass="39867">MKNLWLLIFFPILGISQNKNAATIKVHEGVALHDEGKYDEALIRYDEALTLDKDNLIALSEKAMTLESSKKYNEAIEVSKHIISLYPNEDIKNTYVTYANSLDHQKKSEIALKIYDQGLKKYPDYYQLHFNKAISLVNAKQTEKALESFQNSVELKPNHPGSWNALAALNRDKRIPSILASSRYLALDNRSQRAKENLDSILDLMMQGVTQNDDKSINLNIDPSAVGLAANEKKIANNFSSTDMVLSMSAALDFDDKNKDKTEVQKFIDKFDTICRSMNGMKKGQKGFYWEFVAPYFIEMEKKKLTETFTYIIFLPKQNEDVTKYHEDNSQKIKDFYTWSDNYVWK</sequence>
<dbReference type="InterPro" id="IPR051685">
    <property type="entry name" value="Ycf3/AcsC/BcsC/TPR_MFPF"/>
</dbReference>
<keyword evidence="2 3" id="KW-0802">TPR repeat</keyword>
<dbReference type="PANTHER" id="PTHR44943">
    <property type="entry name" value="CELLULOSE SYNTHASE OPERON PROTEIN C"/>
    <property type="match status" value="1"/>
</dbReference>
<dbReference type="Gene3D" id="1.25.40.10">
    <property type="entry name" value="Tetratricopeptide repeat domain"/>
    <property type="match status" value="1"/>
</dbReference>
<keyword evidence="1" id="KW-0677">Repeat</keyword>
<organism evidence="4 5">
    <name type="scientific">Chryseobacterium aquaeductus</name>
    <dbReference type="NCBI Taxonomy" id="2675056"/>
    <lineage>
        <taxon>Bacteria</taxon>
        <taxon>Pseudomonadati</taxon>
        <taxon>Bacteroidota</taxon>
        <taxon>Flavobacteriia</taxon>
        <taxon>Flavobacteriales</taxon>
        <taxon>Weeksellaceae</taxon>
        <taxon>Chryseobacterium group</taxon>
        <taxon>Chryseobacterium</taxon>
    </lineage>
</organism>
<evidence type="ECO:0000256" key="3">
    <source>
        <dbReference type="PROSITE-ProRule" id="PRU00339"/>
    </source>
</evidence>
<evidence type="ECO:0000256" key="2">
    <source>
        <dbReference type="ARBA" id="ARBA00022803"/>
    </source>
</evidence>
<dbReference type="SMART" id="SM00028">
    <property type="entry name" value="TPR"/>
    <property type="match status" value="4"/>
</dbReference>
<dbReference type="PROSITE" id="PS50005">
    <property type="entry name" value="TPR"/>
    <property type="match status" value="2"/>
</dbReference>
<proteinExistence type="predicted"/>